<dbReference type="EMBL" id="JAYLLN010000042">
    <property type="protein sequence ID" value="MEI5986078.1"/>
    <property type="molecule type" value="Genomic_DNA"/>
</dbReference>
<dbReference type="PANTHER" id="PTHR44688">
    <property type="entry name" value="DNA-BINDING TRANSCRIPTIONAL ACTIVATOR DEVR_DOSR"/>
    <property type="match status" value="1"/>
</dbReference>
<evidence type="ECO:0000256" key="2">
    <source>
        <dbReference type="ARBA" id="ARBA00023125"/>
    </source>
</evidence>
<comment type="caution">
    <text evidence="5">The sequence shown here is derived from an EMBL/GenBank/DDBJ whole genome shotgun (WGS) entry which is preliminary data.</text>
</comment>
<evidence type="ECO:0000256" key="1">
    <source>
        <dbReference type="ARBA" id="ARBA00023015"/>
    </source>
</evidence>
<dbReference type="InterPro" id="IPR016032">
    <property type="entry name" value="Sig_transdc_resp-reg_C-effctor"/>
</dbReference>
<dbReference type="InterPro" id="IPR036388">
    <property type="entry name" value="WH-like_DNA-bd_sf"/>
</dbReference>
<dbReference type="PANTHER" id="PTHR44688:SF16">
    <property type="entry name" value="DNA-BINDING TRANSCRIPTIONAL ACTIVATOR DEVR_DOSR"/>
    <property type="match status" value="1"/>
</dbReference>
<keyword evidence="6" id="KW-1185">Reference proteome</keyword>
<dbReference type="CDD" id="cd06170">
    <property type="entry name" value="LuxR_C_like"/>
    <property type="match status" value="1"/>
</dbReference>
<dbReference type="Gene3D" id="3.30.450.20">
    <property type="entry name" value="PAS domain"/>
    <property type="match status" value="1"/>
</dbReference>
<dbReference type="SUPFAM" id="SSF46894">
    <property type="entry name" value="C-terminal effector domain of the bipartite response regulators"/>
    <property type="match status" value="1"/>
</dbReference>
<dbReference type="Gene3D" id="1.10.10.10">
    <property type="entry name" value="Winged helix-like DNA-binding domain superfamily/Winged helix DNA-binding domain"/>
    <property type="match status" value="1"/>
</dbReference>
<reference evidence="5 6" key="1">
    <citation type="submission" date="2024-01" db="EMBL/GenBank/DDBJ databases">
        <title>Sphingobacterium tenebrionis sp. nov., a novel endophyte isolated from tenebrio molitor intestines.</title>
        <authorList>
            <person name="Zhang C."/>
        </authorList>
    </citation>
    <scope>NUCLEOTIDE SEQUENCE [LARGE SCALE GENOMIC DNA]</scope>
    <source>
        <strain evidence="5 6">PU5-4</strain>
    </source>
</reference>
<keyword evidence="3" id="KW-0804">Transcription</keyword>
<organism evidence="5 6">
    <name type="scientific">Sphingobacterium tenebrionis</name>
    <dbReference type="NCBI Taxonomy" id="3111775"/>
    <lineage>
        <taxon>Bacteria</taxon>
        <taxon>Pseudomonadati</taxon>
        <taxon>Bacteroidota</taxon>
        <taxon>Sphingobacteriia</taxon>
        <taxon>Sphingobacteriales</taxon>
        <taxon>Sphingobacteriaceae</taxon>
        <taxon>Sphingobacterium</taxon>
    </lineage>
</organism>
<dbReference type="PROSITE" id="PS50043">
    <property type="entry name" value="HTH_LUXR_2"/>
    <property type="match status" value="1"/>
</dbReference>
<dbReference type="Pfam" id="PF00196">
    <property type="entry name" value="GerE"/>
    <property type="match status" value="1"/>
</dbReference>
<accession>A0ABU8I9A9</accession>
<sequence>MQIDDFLNQIKFSEKYDDNDYREINHLIEFTKSISYLTYQSIYLIDYYKKGFLFVSNNPIFLCGKSPSKVLEDGYFHYFENVPEDDLKMLLEINDASHKFYESLPNEERLNYYISYNFHLKQPVGKPVLINHKLKPLLLDKNQNIWIAICFVSISSQKRSGNVTFKSHNSIVQYNYDFNDKKWEVIKFIELKKREKDILLYSAQGYTMEQIADWLFISVDTIKYYKRSIFNKLNVKSISEALIRALELDML</sequence>
<evidence type="ECO:0000259" key="4">
    <source>
        <dbReference type="PROSITE" id="PS50043"/>
    </source>
</evidence>
<evidence type="ECO:0000313" key="6">
    <source>
        <dbReference type="Proteomes" id="UP001363035"/>
    </source>
</evidence>
<name>A0ABU8I9A9_9SPHI</name>
<feature type="domain" description="HTH luxR-type" evidence="4">
    <location>
        <begin position="184"/>
        <end position="249"/>
    </location>
</feature>
<keyword evidence="2" id="KW-0238">DNA-binding</keyword>
<dbReference type="PRINTS" id="PR00038">
    <property type="entry name" value="HTHLUXR"/>
</dbReference>
<gene>
    <name evidence="5" type="ORF">VJ786_14325</name>
</gene>
<dbReference type="SMART" id="SM00421">
    <property type="entry name" value="HTH_LUXR"/>
    <property type="match status" value="1"/>
</dbReference>
<keyword evidence="1" id="KW-0805">Transcription regulation</keyword>
<protein>
    <submittedName>
        <fullName evidence="5">Helix-turn-helix transcriptional regulator</fullName>
    </submittedName>
</protein>
<dbReference type="Proteomes" id="UP001363035">
    <property type="component" value="Unassembled WGS sequence"/>
</dbReference>
<evidence type="ECO:0000256" key="3">
    <source>
        <dbReference type="ARBA" id="ARBA00023163"/>
    </source>
</evidence>
<dbReference type="InterPro" id="IPR000792">
    <property type="entry name" value="Tscrpt_reg_LuxR_C"/>
</dbReference>
<dbReference type="RefSeq" id="WP_134776649.1">
    <property type="nucleotide sequence ID" value="NZ_JAYLLN010000042.1"/>
</dbReference>
<evidence type="ECO:0000313" key="5">
    <source>
        <dbReference type="EMBL" id="MEI5986078.1"/>
    </source>
</evidence>
<proteinExistence type="predicted"/>